<organism evidence="2 3">
    <name type="scientific">Mucilaginibacter mallensis</name>
    <dbReference type="NCBI Taxonomy" id="652787"/>
    <lineage>
        <taxon>Bacteria</taxon>
        <taxon>Pseudomonadati</taxon>
        <taxon>Bacteroidota</taxon>
        <taxon>Sphingobacteriia</taxon>
        <taxon>Sphingobacteriales</taxon>
        <taxon>Sphingobacteriaceae</taxon>
        <taxon>Mucilaginibacter</taxon>
    </lineage>
</organism>
<evidence type="ECO:0000313" key="3">
    <source>
        <dbReference type="Proteomes" id="UP000199679"/>
    </source>
</evidence>
<evidence type="ECO:0000259" key="1">
    <source>
        <dbReference type="Pfam" id="PF13472"/>
    </source>
</evidence>
<dbReference type="CDD" id="cd01832">
    <property type="entry name" value="SGNH_hydrolase_like_1"/>
    <property type="match status" value="1"/>
</dbReference>
<accession>A0A1H1NUE3</accession>
<dbReference type="PROSITE" id="PS51257">
    <property type="entry name" value="PROKAR_LIPOPROTEIN"/>
    <property type="match status" value="1"/>
</dbReference>
<dbReference type="OrthoDB" id="158267at2"/>
<dbReference type="EMBL" id="LT629740">
    <property type="protein sequence ID" value="SDS02574.1"/>
    <property type="molecule type" value="Genomic_DNA"/>
</dbReference>
<dbReference type="Proteomes" id="UP000199679">
    <property type="component" value="Chromosome I"/>
</dbReference>
<dbReference type="GO" id="GO:0016788">
    <property type="term" value="F:hydrolase activity, acting on ester bonds"/>
    <property type="evidence" value="ECO:0007669"/>
    <property type="project" value="UniProtKB-ARBA"/>
</dbReference>
<sequence>MKVLQIILISLTTLSGCKKNEANPYVYTSTDIVNPVKAMTTDSITYLALGDSYTIGQSVSQAESYPYQLTTALSGAGFKTRNPDIIAVTGWTTDELINAIATSPFQTKQYSFVTLLIGVNDQYQGMSQANYTIKFAQVLNTAISYAQGDPNRVFVLSIPDYGVTPFANGNDAVIGPQIDQFNAINAAISAKAGVYYINITAISRQAANDPLLIASDGLHPSGLMYTQWVSMLEPLVATQLNKK</sequence>
<proteinExistence type="predicted"/>
<dbReference type="InterPro" id="IPR036514">
    <property type="entry name" value="SGNH_hydro_sf"/>
</dbReference>
<dbReference type="Gene3D" id="3.40.50.1110">
    <property type="entry name" value="SGNH hydrolase"/>
    <property type="match status" value="1"/>
</dbReference>
<gene>
    <name evidence="2" type="ORF">SAMN05216490_0399</name>
</gene>
<feature type="domain" description="SGNH hydrolase-type esterase" evidence="1">
    <location>
        <begin position="48"/>
        <end position="225"/>
    </location>
</feature>
<evidence type="ECO:0000313" key="2">
    <source>
        <dbReference type="EMBL" id="SDS02574.1"/>
    </source>
</evidence>
<dbReference type="STRING" id="652787.SAMN05216490_0399"/>
<reference evidence="2 3" key="1">
    <citation type="submission" date="2016-10" db="EMBL/GenBank/DDBJ databases">
        <authorList>
            <person name="de Groot N.N."/>
        </authorList>
    </citation>
    <scope>NUCLEOTIDE SEQUENCE [LARGE SCALE GENOMIC DNA]</scope>
    <source>
        <strain evidence="2 3">MP1X4</strain>
    </source>
</reference>
<dbReference type="InterPro" id="IPR013830">
    <property type="entry name" value="SGNH_hydro"/>
</dbReference>
<keyword evidence="3" id="KW-1185">Reference proteome</keyword>
<name>A0A1H1NUE3_MUCMA</name>
<protein>
    <submittedName>
        <fullName evidence="2">Lysophospholipase L1</fullName>
    </submittedName>
</protein>
<dbReference type="Pfam" id="PF13472">
    <property type="entry name" value="Lipase_GDSL_2"/>
    <property type="match status" value="1"/>
</dbReference>
<dbReference type="AlphaFoldDB" id="A0A1H1NUE3"/>
<dbReference type="SUPFAM" id="SSF52266">
    <property type="entry name" value="SGNH hydrolase"/>
    <property type="match status" value="1"/>
</dbReference>